<feature type="region of interest" description="Disordered" evidence="7">
    <location>
        <begin position="190"/>
        <end position="213"/>
    </location>
</feature>
<dbReference type="EC" id="3.2.1.22" evidence="3 6"/>
<reference evidence="8" key="1">
    <citation type="submission" date="2013-11" db="EMBL/GenBank/DDBJ databases">
        <title>Genome sequence of the fusiform rust pathogen reveals effectors for host alternation and coevolution with pine.</title>
        <authorList>
            <consortium name="DOE Joint Genome Institute"/>
            <person name="Smith K."/>
            <person name="Pendleton A."/>
            <person name="Kubisiak T."/>
            <person name="Anderson C."/>
            <person name="Salamov A."/>
            <person name="Aerts A."/>
            <person name="Riley R."/>
            <person name="Clum A."/>
            <person name="Lindquist E."/>
            <person name="Ence D."/>
            <person name="Campbell M."/>
            <person name="Kronenberg Z."/>
            <person name="Feau N."/>
            <person name="Dhillon B."/>
            <person name="Hamelin R."/>
            <person name="Burleigh J."/>
            <person name="Smith J."/>
            <person name="Yandell M."/>
            <person name="Nelson C."/>
            <person name="Grigoriev I."/>
            <person name="Davis J."/>
        </authorList>
    </citation>
    <scope>NUCLEOTIDE SEQUENCE</scope>
    <source>
        <strain evidence="8">G11</strain>
    </source>
</reference>
<dbReference type="AlphaFoldDB" id="A0A9P6NB39"/>
<dbReference type="OrthoDB" id="5795902at2759"/>
<dbReference type="InterPro" id="IPR017853">
    <property type="entry name" value="GH"/>
</dbReference>
<dbReference type="GO" id="GO:0004557">
    <property type="term" value="F:alpha-galactosidase activity"/>
    <property type="evidence" value="ECO:0007669"/>
    <property type="project" value="UniProtKB-EC"/>
</dbReference>
<comment type="caution">
    <text evidence="8">The sequence shown here is derived from an EMBL/GenBank/DDBJ whole genome shotgun (WGS) entry which is preliminary data.</text>
</comment>
<feature type="region of interest" description="Disordered" evidence="7">
    <location>
        <begin position="391"/>
        <end position="427"/>
    </location>
</feature>
<name>A0A9P6NB39_9BASI</name>
<proteinExistence type="inferred from homology"/>
<dbReference type="Pfam" id="PF16499">
    <property type="entry name" value="Melibiase_2"/>
    <property type="match status" value="1"/>
</dbReference>
<evidence type="ECO:0000256" key="4">
    <source>
        <dbReference type="ARBA" id="ARBA00022801"/>
    </source>
</evidence>
<dbReference type="InterPro" id="IPR002241">
    <property type="entry name" value="Glyco_hydro_27"/>
</dbReference>
<dbReference type="EMBL" id="MU167322">
    <property type="protein sequence ID" value="KAG0143325.1"/>
    <property type="molecule type" value="Genomic_DNA"/>
</dbReference>
<evidence type="ECO:0000256" key="7">
    <source>
        <dbReference type="SAM" id="MobiDB-lite"/>
    </source>
</evidence>
<gene>
    <name evidence="8" type="ORF">CROQUDRAFT_96446</name>
</gene>
<protein>
    <recommendedName>
        <fullName evidence="3 6">Alpha-galactosidase</fullName>
        <ecNumber evidence="3 6">3.2.1.22</ecNumber>
    </recommendedName>
    <alternativeName>
        <fullName evidence="6">Melibiase</fullName>
    </alternativeName>
</protein>
<evidence type="ECO:0000256" key="6">
    <source>
        <dbReference type="RuleBase" id="RU361168"/>
    </source>
</evidence>
<accession>A0A9P6NB39</accession>
<organism evidence="8 9">
    <name type="scientific">Cronartium quercuum f. sp. fusiforme G11</name>
    <dbReference type="NCBI Taxonomy" id="708437"/>
    <lineage>
        <taxon>Eukaryota</taxon>
        <taxon>Fungi</taxon>
        <taxon>Dikarya</taxon>
        <taxon>Basidiomycota</taxon>
        <taxon>Pucciniomycotina</taxon>
        <taxon>Pucciniomycetes</taxon>
        <taxon>Pucciniales</taxon>
        <taxon>Coleosporiaceae</taxon>
        <taxon>Cronartium</taxon>
    </lineage>
</organism>
<keyword evidence="6" id="KW-1015">Disulfide bond</keyword>
<keyword evidence="9" id="KW-1185">Reference proteome</keyword>
<sequence>MTTGLQLCSDHHLAGSQVGDPLLSAKALRQVQKCVRQSPSLVLYDTVHSRTESDRLTATSYASPDSKLALAVAHATIFQSTSSDNSPFRSCPLATPPTIYSQYSHFPQFFPSPSFVKIASQNPKSVLNSARIKSPFHLNFRSLIRLSSSLDNMKTERRTAQTALHAKTRAWGIFCSLVFISVVQSSQIALSTPDSADGNRTDTSAMKSTTPLNTSDLLNATQPPLEANPNSIGIDSTTNGAAGVLANSSGDPNSARLTVGVNRSLANSTGLDSTYTNETSSLTALNDTGDAYSGTDFSSSFAGALPAAQKPTLGWSSYQPFACQISSDLMKNQAGILSEQGLNTIGYNMILLDCSWDDGREISDDLQALLTDMKAFKGFLKAKGYKLGLKMTGGGNDDKDEDEDEENERKDIPRNNLSLPPATGSQAPETYSEALKKILPWEVDYLKFRPCASMPLGYIQESNKAKDLNVHYTAMASVIRKSGQNIIYSTGQWGIGAYEKNKTANSWKITNNIHSKWHSIRNTVNALVPEAIKASPGGFNDLDLLQIGQEGLSHAEQNTQLVFWAAAK</sequence>
<feature type="compositionally biased region" description="Polar residues" evidence="7">
    <location>
        <begin position="201"/>
        <end position="213"/>
    </location>
</feature>
<comment type="similarity">
    <text evidence="2 6">Belongs to the glycosyl hydrolase 27 family.</text>
</comment>
<evidence type="ECO:0000313" key="9">
    <source>
        <dbReference type="Proteomes" id="UP000886653"/>
    </source>
</evidence>
<dbReference type="PRINTS" id="PR00740">
    <property type="entry name" value="GLHYDRLASE27"/>
</dbReference>
<dbReference type="Gene3D" id="3.20.20.70">
    <property type="entry name" value="Aldolase class I"/>
    <property type="match status" value="1"/>
</dbReference>
<evidence type="ECO:0000256" key="5">
    <source>
        <dbReference type="ARBA" id="ARBA00023295"/>
    </source>
</evidence>
<comment type="catalytic activity">
    <reaction evidence="1 6">
        <text>Hydrolysis of terminal, non-reducing alpha-D-galactose residues in alpha-D-galactosides, including galactose oligosaccharides, galactomannans and galactolipids.</text>
        <dbReference type="EC" id="3.2.1.22"/>
    </reaction>
</comment>
<dbReference type="GO" id="GO:0005975">
    <property type="term" value="P:carbohydrate metabolic process"/>
    <property type="evidence" value="ECO:0007669"/>
    <property type="project" value="InterPro"/>
</dbReference>
<evidence type="ECO:0000256" key="3">
    <source>
        <dbReference type="ARBA" id="ARBA00012755"/>
    </source>
</evidence>
<evidence type="ECO:0000256" key="2">
    <source>
        <dbReference type="ARBA" id="ARBA00009743"/>
    </source>
</evidence>
<feature type="compositionally biased region" description="Polar residues" evidence="7">
    <location>
        <begin position="415"/>
        <end position="427"/>
    </location>
</feature>
<evidence type="ECO:0000313" key="8">
    <source>
        <dbReference type="EMBL" id="KAG0143325.1"/>
    </source>
</evidence>
<dbReference type="InterPro" id="IPR013785">
    <property type="entry name" value="Aldolase_TIM"/>
</dbReference>
<dbReference type="Proteomes" id="UP000886653">
    <property type="component" value="Unassembled WGS sequence"/>
</dbReference>
<dbReference type="PANTHER" id="PTHR11452:SF75">
    <property type="entry name" value="ALPHA-GALACTOSIDASE MEL1"/>
    <property type="match status" value="1"/>
</dbReference>
<dbReference type="PANTHER" id="PTHR11452">
    <property type="entry name" value="ALPHA-GALACTOSIDASE/ALPHA-N-ACETYLGALACTOSAMINIDASE"/>
    <property type="match status" value="1"/>
</dbReference>
<dbReference type="SUPFAM" id="SSF51445">
    <property type="entry name" value="(Trans)glycosidases"/>
    <property type="match status" value="1"/>
</dbReference>
<keyword evidence="5 6" id="KW-0326">Glycosidase</keyword>
<evidence type="ECO:0000256" key="1">
    <source>
        <dbReference type="ARBA" id="ARBA00001255"/>
    </source>
</evidence>
<keyword evidence="4 6" id="KW-0378">Hydrolase</keyword>